<dbReference type="PANTHER" id="PTHR10655:SF17">
    <property type="entry name" value="LYSOPHOSPHOLIPASE-LIKE PROTEIN 1"/>
    <property type="match status" value="1"/>
</dbReference>
<protein>
    <submittedName>
        <fullName evidence="4">Phospholipase carboxylesterase</fullName>
    </submittedName>
</protein>
<dbReference type="RefSeq" id="WP_057829732.1">
    <property type="nucleotide sequence ID" value="NZ_AYZE01000016.1"/>
</dbReference>
<dbReference type="OrthoDB" id="9795555at2"/>
<dbReference type="InterPro" id="IPR029058">
    <property type="entry name" value="AB_hydrolase_fold"/>
</dbReference>
<keyword evidence="2" id="KW-0378">Hydrolase</keyword>
<dbReference type="AlphaFoldDB" id="A0A0R2CEU3"/>
<dbReference type="Proteomes" id="UP000051131">
    <property type="component" value="Unassembled WGS sequence"/>
</dbReference>
<proteinExistence type="inferred from homology"/>
<gene>
    <name evidence="4" type="ORF">FC80_GL001521</name>
</gene>
<keyword evidence="5" id="KW-1185">Reference proteome</keyword>
<dbReference type="InterPro" id="IPR050565">
    <property type="entry name" value="LYPA1-2/EST-like"/>
</dbReference>
<dbReference type="EMBL" id="AYZE01000016">
    <property type="protein sequence ID" value="KRM90184.1"/>
    <property type="molecule type" value="Genomic_DNA"/>
</dbReference>
<sequence>MKYKYEIIYPKNEITKETPVALTLHGMGSSYLDLRPLIPVFGREVIELHLQGDLGYGGGYTYFIPEFTKKTEQEIIGTVVKDIHDEVVSILETEKLEKNPLFSLGFSQGAILNIGLGIFYPNWLDTVVILSGRLPEFYVEEAKKNLVDKKVKTNFFISQGKKDPLFAPTVGQRIAKFLGEYSDNVAYHEYSSGHTVDRQAPRDIYDWIMAQV</sequence>
<dbReference type="InterPro" id="IPR003140">
    <property type="entry name" value="PLipase/COase/thioEstase"/>
</dbReference>
<comment type="caution">
    <text evidence="4">The sequence shown here is derived from an EMBL/GenBank/DDBJ whole genome shotgun (WGS) entry which is preliminary data.</text>
</comment>
<reference evidence="4 5" key="1">
    <citation type="journal article" date="2015" name="Genome Announc.">
        <title>Expanding the biotechnology potential of lactobacilli through comparative genomics of 213 strains and associated genera.</title>
        <authorList>
            <person name="Sun Z."/>
            <person name="Harris H.M."/>
            <person name="McCann A."/>
            <person name="Guo C."/>
            <person name="Argimon S."/>
            <person name="Zhang W."/>
            <person name="Yang X."/>
            <person name="Jeffery I.B."/>
            <person name="Cooney J.C."/>
            <person name="Kagawa T.F."/>
            <person name="Liu W."/>
            <person name="Song Y."/>
            <person name="Salvetti E."/>
            <person name="Wrobel A."/>
            <person name="Rasinkangas P."/>
            <person name="Parkhill J."/>
            <person name="Rea M.C."/>
            <person name="O'Sullivan O."/>
            <person name="Ritari J."/>
            <person name="Douillard F.P."/>
            <person name="Paul Ross R."/>
            <person name="Yang R."/>
            <person name="Briner A.E."/>
            <person name="Felis G.E."/>
            <person name="de Vos W.M."/>
            <person name="Barrangou R."/>
            <person name="Klaenhammer T.R."/>
            <person name="Caufield P.W."/>
            <person name="Cui Y."/>
            <person name="Zhang H."/>
            <person name="O'Toole P.W."/>
        </authorList>
    </citation>
    <scope>NUCLEOTIDE SEQUENCE [LARGE SCALE GENOMIC DNA]</scope>
    <source>
        <strain evidence="4 5">DSM 21116</strain>
    </source>
</reference>
<feature type="domain" description="Phospholipase/carboxylesterase/thioesterase" evidence="3">
    <location>
        <begin position="70"/>
        <end position="209"/>
    </location>
</feature>
<evidence type="ECO:0000259" key="3">
    <source>
        <dbReference type="Pfam" id="PF02230"/>
    </source>
</evidence>
<dbReference type="SUPFAM" id="SSF53474">
    <property type="entry name" value="alpha/beta-Hydrolases"/>
    <property type="match status" value="1"/>
</dbReference>
<name>A0A0R2CEU3_9LACO</name>
<comment type="similarity">
    <text evidence="1">Belongs to the AB hydrolase superfamily. AB hydrolase 2 family.</text>
</comment>
<evidence type="ECO:0000313" key="4">
    <source>
        <dbReference type="EMBL" id="KRM90184.1"/>
    </source>
</evidence>
<dbReference type="GO" id="GO:0016787">
    <property type="term" value="F:hydrolase activity"/>
    <property type="evidence" value="ECO:0007669"/>
    <property type="project" value="UniProtKB-KW"/>
</dbReference>
<evidence type="ECO:0000313" key="5">
    <source>
        <dbReference type="Proteomes" id="UP000051131"/>
    </source>
</evidence>
<dbReference type="PANTHER" id="PTHR10655">
    <property type="entry name" value="LYSOPHOSPHOLIPASE-RELATED"/>
    <property type="match status" value="1"/>
</dbReference>
<accession>A0A0R2CEU3</accession>
<dbReference type="PATRIC" id="fig|1423729.3.peg.1543"/>
<dbReference type="Gene3D" id="3.40.50.1820">
    <property type="entry name" value="alpha/beta hydrolase"/>
    <property type="match status" value="1"/>
</dbReference>
<evidence type="ECO:0000256" key="2">
    <source>
        <dbReference type="ARBA" id="ARBA00022801"/>
    </source>
</evidence>
<evidence type="ECO:0000256" key="1">
    <source>
        <dbReference type="ARBA" id="ARBA00006499"/>
    </source>
</evidence>
<organism evidence="4 5">
    <name type="scientific">Liquorilactobacillus cacaonum DSM 21116</name>
    <dbReference type="NCBI Taxonomy" id="1423729"/>
    <lineage>
        <taxon>Bacteria</taxon>
        <taxon>Bacillati</taxon>
        <taxon>Bacillota</taxon>
        <taxon>Bacilli</taxon>
        <taxon>Lactobacillales</taxon>
        <taxon>Lactobacillaceae</taxon>
        <taxon>Liquorilactobacillus</taxon>
    </lineage>
</organism>
<dbReference type="STRING" id="1423729.FC80_GL001521"/>
<dbReference type="Pfam" id="PF02230">
    <property type="entry name" value="Abhydrolase_2"/>
    <property type="match status" value="1"/>
</dbReference>